<dbReference type="AlphaFoldDB" id="A0A1B6HG95"/>
<evidence type="ECO:0000259" key="3">
    <source>
        <dbReference type="PROSITE" id="PS50966"/>
    </source>
</evidence>
<dbReference type="GO" id="GO:0005634">
    <property type="term" value="C:nucleus"/>
    <property type="evidence" value="ECO:0007669"/>
    <property type="project" value="TreeGrafter"/>
</dbReference>
<evidence type="ECO:0000313" key="5">
    <source>
        <dbReference type="EMBL" id="JAS85680.1"/>
    </source>
</evidence>
<proteinExistence type="predicted"/>
<reference evidence="4" key="1">
    <citation type="submission" date="2015-11" db="EMBL/GenBank/DDBJ databases">
        <title>De novo transcriptome assembly of four potential Pierce s Disease insect vectors from Arizona vineyards.</title>
        <authorList>
            <person name="Tassone E.E."/>
        </authorList>
    </citation>
    <scope>NUCLEOTIDE SEQUENCE</scope>
</reference>
<accession>A0A1B6HG95</accession>
<keyword evidence="1" id="KW-0479">Metal-binding</keyword>
<dbReference type="Pfam" id="PF14952">
    <property type="entry name" value="zf-tcix"/>
    <property type="match status" value="1"/>
</dbReference>
<dbReference type="PANTHER" id="PTHR13518:SF1">
    <property type="entry name" value="C2ORF42 HOMOLOG"/>
    <property type="match status" value="1"/>
</dbReference>
<dbReference type="PANTHER" id="PTHR13518">
    <property type="entry name" value="PUTATIVE TREBLE-CLEF ZINC-FINGER C2ORF42 FAMILY MEMBER"/>
    <property type="match status" value="1"/>
</dbReference>
<protein>
    <recommendedName>
        <fullName evidence="3">SWIM-type domain-containing protein</fullName>
    </recommendedName>
</protein>
<name>A0A1B6HG95_9HEMI</name>
<dbReference type="InterPro" id="IPR029269">
    <property type="entry name" value="Zf-tcix"/>
</dbReference>
<feature type="domain" description="SWIM-type" evidence="3">
    <location>
        <begin position="211"/>
        <end position="263"/>
    </location>
</feature>
<dbReference type="EMBL" id="GECU01034024">
    <property type="protein sequence ID" value="JAS73682.1"/>
    <property type="molecule type" value="Transcribed_RNA"/>
</dbReference>
<dbReference type="PROSITE" id="PS50966">
    <property type="entry name" value="ZF_SWIM"/>
    <property type="match status" value="1"/>
</dbReference>
<keyword evidence="1" id="KW-0863">Zinc-finger</keyword>
<dbReference type="InterPro" id="IPR007527">
    <property type="entry name" value="Znf_SWIM"/>
</dbReference>
<evidence type="ECO:0000256" key="1">
    <source>
        <dbReference type="PROSITE-ProRule" id="PRU00325"/>
    </source>
</evidence>
<evidence type="ECO:0000256" key="2">
    <source>
        <dbReference type="SAM" id="MobiDB-lite"/>
    </source>
</evidence>
<dbReference type="GO" id="GO:0008270">
    <property type="term" value="F:zinc ion binding"/>
    <property type="evidence" value="ECO:0007669"/>
    <property type="project" value="UniProtKB-KW"/>
</dbReference>
<evidence type="ECO:0000313" key="4">
    <source>
        <dbReference type="EMBL" id="JAS73682.1"/>
    </source>
</evidence>
<gene>
    <name evidence="4" type="ORF">g.28356</name>
    <name evidence="5" type="ORF">g.28357</name>
</gene>
<dbReference type="EMBL" id="GECU01022026">
    <property type="protein sequence ID" value="JAS85680.1"/>
    <property type="molecule type" value="Transcribed_RNA"/>
</dbReference>
<sequence>MPNEDRLKALLSDLGRSTLRGVRKCPKCGTLNGIRGIMCKNKACDQVFKEAGDKRKNTTEVCKLITGTTTQVFSVRVRDKGPDYRGFVQLPLVSNSLCTRPTDTLINEPSAVCFVENCQRIFNTNILKCHERELQPVTACQHIQAATRCFASALPLIINNAVLFSLNIPAYIKQSIWQLTVVALGPLVQRVSKTIMVVKCKVTSKHPLGFLHVTFSPAKSKDCQSHFFCSCPTFKGQGSRNRSDDVIHDRRCLHYYACVAAFAGDEKLSEEFAAFVDQERSQEIVLNLQEQLSGGDSEGENPSRHVVAVLGNPESNLQVEVEVLRDDAVMFQQFIMASQPVSEDISQVGEFETISETDVPDVCLQGLEVMPDLSSPDLLSSIKNDPLPKTFLRINGLKRKKDNSSPSISGLSEPKKSRKKIPPKPEPNQVKDESTVNQTFIQWLATVTERINQQMHYQFNGKPAPLVFHTPQEFFDCLRERISYGGKKRRLPNTTTAFVRKHAVPLGTFTKYTWHINNIIHCKQIFETPLMPLEITRSFVENQDGTYDVYEASNLKDEAYSKMDNAPRIKPMELKTFLKVGNTAPDQKVPTPMIIEWIPDILPKTKVGELKITFEFGHRRP</sequence>
<keyword evidence="1" id="KW-0862">Zinc</keyword>
<organism evidence="4">
    <name type="scientific">Homalodisca liturata</name>
    <dbReference type="NCBI Taxonomy" id="320908"/>
    <lineage>
        <taxon>Eukaryota</taxon>
        <taxon>Metazoa</taxon>
        <taxon>Ecdysozoa</taxon>
        <taxon>Arthropoda</taxon>
        <taxon>Hexapoda</taxon>
        <taxon>Insecta</taxon>
        <taxon>Pterygota</taxon>
        <taxon>Neoptera</taxon>
        <taxon>Paraneoptera</taxon>
        <taxon>Hemiptera</taxon>
        <taxon>Auchenorrhyncha</taxon>
        <taxon>Membracoidea</taxon>
        <taxon>Cicadellidae</taxon>
        <taxon>Cicadellinae</taxon>
        <taxon>Proconiini</taxon>
        <taxon>Homalodisca</taxon>
    </lineage>
</organism>
<feature type="region of interest" description="Disordered" evidence="2">
    <location>
        <begin position="393"/>
        <end position="433"/>
    </location>
</feature>
<dbReference type="InterPro" id="IPR026049">
    <property type="entry name" value="C2orf42"/>
</dbReference>